<feature type="domain" description="UDP-galactopyranose mutase C-terminal" evidence="1">
    <location>
        <begin position="156"/>
        <end position="368"/>
    </location>
</feature>
<dbReference type="PANTHER" id="PTHR21197">
    <property type="entry name" value="UDP-GALACTOPYRANOSE MUTASE"/>
    <property type="match status" value="1"/>
</dbReference>
<evidence type="ECO:0000313" key="3">
    <source>
        <dbReference type="Proteomes" id="UP001062263"/>
    </source>
</evidence>
<dbReference type="InterPro" id="IPR015899">
    <property type="entry name" value="UDP-GalPyranose_mutase_C"/>
</dbReference>
<evidence type="ECO:0000259" key="1">
    <source>
        <dbReference type="Pfam" id="PF03275"/>
    </source>
</evidence>
<dbReference type="Proteomes" id="UP001062263">
    <property type="component" value="Chromosome"/>
</dbReference>
<dbReference type="SUPFAM" id="SSF54373">
    <property type="entry name" value="FAD-linked reductases, C-terminal domain"/>
    <property type="match status" value="1"/>
</dbReference>
<evidence type="ECO:0000313" key="2">
    <source>
        <dbReference type="EMBL" id="BDL43926.1"/>
    </source>
</evidence>
<dbReference type="Pfam" id="PF03275">
    <property type="entry name" value="GLF"/>
    <property type="match status" value="1"/>
</dbReference>
<dbReference type="Pfam" id="PF13450">
    <property type="entry name" value="NAD_binding_8"/>
    <property type="match status" value="1"/>
</dbReference>
<dbReference type="EMBL" id="AP025943">
    <property type="protein sequence ID" value="BDL43926.1"/>
    <property type="molecule type" value="Genomic_DNA"/>
</dbReference>
<accession>A0ABN6QHE0</accession>
<dbReference type="SUPFAM" id="SSF51971">
    <property type="entry name" value="Nucleotide-binding domain"/>
    <property type="match status" value="1"/>
</dbReference>
<name>A0ABN6QHE0_9BACT</name>
<sequence length="393" mass="45179">MGYTASMHASFLVVGAGLAGLTAAEQIAARLGKDCLVIDRRDHIGGNCHDMQDEHGVLVHPYGPHYFRTDSERVVNYLSRFTDWHPVRYRVQSCTKGRYWSFPVNLRTFEQLMGRECTEEEFRAWLDRERAPEDGPPANSEELMLRTAGKTLYRLFFAPYTLKQWGVPATELAPSVCGRIPIRTNRDDSYLKESFQALPQDGYAAMFRRMSSSPLIRILTSTSFEEVKKRITWDHLIYTGPLDAYFNYSLGRLPYRSLRFEREHFSADQLEERLPVSGKEGFWQPEMQVNYPDPAVPWTRIVELKHATGQQVEGSTVIREYPDAWTTEKEPYYPIPSGVSEQLAEAYRKLTKREKHVTFIGRLAQYRYLNMDQVVLQALECADALAGGRDNPA</sequence>
<dbReference type="PANTHER" id="PTHR21197:SF0">
    <property type="entry name" value="UDP-GALACTOPYRANOSE MUTASE"/>
    <property type="match status" value="1"/>
</dbReference>
<protein>
    <submittedName>
        <fullName evidence="2">UDP-galactopyranose mutase</fullName>
    </submittedName>
</protein>
<gene>
    <name evidence="2" type="primary">rfbD_1</name>
    <name evidence="2" type="ORF">Abiwalacus_15000</name>
</gene>
<keyword evidence="3" id="KW-1185">Reference proteome</keyword>
<proteinExistence type="predicted"/>
<organism evidence="2 3">
    <name type="scientific">Akkermansia biwaensis</name>
    <dbReference type="NCBI Taxonomy" id="2946555"/>
    <lineage>
        <taxon>Bacteria</taxon>
        <taxon>Pseudomonadati</taxon>
        <taxon>Verrucomicrobiota</taxon>
        <taxon>Verrucomicrobiia</taxon>
        <taxon>Verrucomicrobiales</taxon>
        <taxon>Akkermansiaceae</taxon>
        <taxon>Akkermansia</taxon>
    </lineage>
</organism>
<dbReference type="Gene3D" id="3.40.50.720">
    <property type="entry name" value="NAD(P)-binding Rossmann-like Domain"/>
    <property type="match status" value="3"/>
</dbReference>
<dbReference type="RefSeq" id="WP_215458932.1">
    <property type="nucleotide sequence ID" value="NZ_AP025943.1"/>
</dbReference>
<reference evidence="2" key="1">
    <citation type="submission" date="2022-06" db="EMBL/GenBank/DDBJ databases">
        <title>Akkermansia biwalacus sp. nov., an anaerobic mucin-degrading bacterium isolated from human intestine.</title>
        <authorList>
            <person name="Kobayashi Y."/>
            <person name="Inoue S."/>
            <person name="Kawahara T."/>
            <person name="Kohda N."/>
        </authorList>
    </citation>
    <scope>NUCLEOTIDE SEQUENCE</scope>
    <source>
        <strain evidence="2">WON2089</strain>
    </source>
</reference>